<keyword evidence="4" id="KW-1185">Reference proteome</keyword>
<gene>
    <name evidence="3" type="ORF">PDM29_01390</name>
</gene>
<evidence type="ECO:0000313" key="4">
    <source>
        <dbReference type="Proteomes" id="UP001302072"/>
    </source>
</evidence>
<sequence length="142" mass="15464">MPEPALPRARPAASARWASLIDRVAAEHAVDAHLLHAIVTVESAYNPQARSHAGALGLMQVIPATGRRFGASNLLDPLQNLRAGTAYLVWLNKRFNGNLELMLAAYNAGEGAVQRHGNRIPPYAETRQYVAKVTALYNARRS</sequence>
<dbReference type="Proteomes" id="UP001302072">
    <property type="component" value="Chromosome"/>
</dbReference>
<evidence type="ECO:0000313" key="3">
    <source>
        <dbReference type="EMBL" id="WNH52950.1"/>
    </source>
</evidence>
<proteinExistence type="inferred from homology"/>
<dbReference type="InterPro" id="IPR000189">
    <property type="entry name" value="Transglyc_AS"/>
</dbReference>
<dbReference type="SUPFAM" id="SSF53955">
    <property type="entry name" value="Lysozyme-like"/>
    <property type="match status" value="1"/>
</dbReference>
<dbReference type="Pfam" id="PF01464">
    <property type="entry name" value="SLT"/>
    <property type="match status" value="1"/>
</dbReference>
<dbReference type="EMBL" id="CP115541">
    <property type="protein sequence ID" value="WNH52950.1"/>
    <property type="molecule type" value="Genomic_DNA"/>
</dbReference>
<reference evidence="3 4" key="1">
    <citation type="submission" date="2022-12" db="EMBL/GenBank/DDBJ databases">
        <title>Two new species, Stenotrophomonas aracearum and Stenotrophomonas oahuensis, isolated from Anthurium (Araceae family) in Hawaii.</title>
        <authorList>
            <person name="Chunag S.C."/>
            <person name="Dobhal S."/>
            <person name="Alvarez A."/>
            <person name="Arif M."/>
        </authorList>
    </citation>
    <scope>NUCLEOTIDE SEQUENCE [LARGE SCALE GENOMIC DNA]</scope>
    <source>
        <strain evidence="3 4">A5586</strain>
    </source>
</reference>
<dbReference type="PANTHER" id="PTHR37423:SF2">
    <property type="entry name" value="MEMBRANE-BOUND LYTIC MUREIN TRANSGLYCOSYLASE C"/>
    <property type="match status" value="1"/>
</dbReference>
<dbReference type="CDD" id="cd00254">
    <property type="entry name" value="LT-like"/>
    <property type="match status" value="1"/>
</dbReference>
<accession>A0ABY9YQT5</accession>
<dbReference type="InterPro" id="IPR008258">
    <property type="entry name" value="Transglycosylase_SLT_dom_1"/>
</dbReference>
<dbReference type="Gene3D" id="1.10.530.10">
    <property type="match status" value="1"/>
</dbReference>
<organism evidence="3 4">
    <name type="scientific">Stenotrophomonas oahuensis</name>
    <dbReference type="NCBI Taxonomy" id="3003271"/>
    <lineage>
        <taxon>Bacteria</taxon>
        <taxon>Pseudomonadati</taxon>
        <taxon>Pseudomonadota</taxon>
        <taxon>Gammaproteobacteria</taxon>
        <taxon>Lysobacterales</taxon>
        <taxon>Lysobacteraceae</taxon>
        <taxon>Stenotrophomonas</taxon>
    </lineage>
</organism>
<feature type="domain" description="Transglycosylase SLT" evidence="2">
    <location>
        <begin position="21"/>
        <end position="118"/>
    </location>
</feature>
<dbReference type="PROSITE" id="PS00922">
    <property type="entry name" value="TRANSGLYCOSYLASE"/>
    <property type="match status" value="1"/>
</dbReference>
<name>A0ABY9YQT5_9GAMM</name>
<evidence type="ECO:0000256" key="1">
    <source>
        <dbReference type="ARBA" id="ARBA00007734"/>
    </source>
</evidence>
<dbReference type="PANTHER" id="PTHR37423">
    <property type="entry name" value="SOLUBLE LYTIC MUREIN TRANSGLYCOSYLASE-RELATED"/>
    <property type="match status" value="1"/>
</dbReference>
<evidence type="ECO:0000259" key="2">
    <source>
        <dbReference type="Pfam" id="PF01464"/>
    </source>
</evidence>
<dbReference type="RefSeq" id="WP_311192118.1">
    <property type="nucleotide sequence ID" value="NZ_CP115541.1"/>
</dbReference>
<protein>
    <submittedName>
        <fullName evidence="3">Lytic transglycosylase domain-containing protein</fullName>
    </submittedName>
</protein>
<comment type="similarity">
    <text evidence="1">Belongs to the transglycosylase Slt family.</text>
</comment>
<dbReference type="InterPro" id="IPR023346">
    <property type="entry name" value="Lysozyme-like_dom_sf"/>
</dbReference>